<protein>
    <submittedName>
        <fullName evidence="1">Virginiamycin B lyase</fullName>
    </submittedName>
</protein>
<dbReference type="GO" id="GO:0016829">
    <property type="term" value="F:lyase activity"/>
    <property type="evidence" value="ECO:0007669"/>
    <property type="project" value="UniProtKB-KW"/>
</dbReference>
<reference evidence="2" key="1">
    <citation type="journal article" date="2019" name="Int. J. Syst. Evol. Microbiol.">
        <title>The Global Catalogue of Microorganisms (GCM) 10K type strain sequencing project: providing services to taxonomists for standard genome sequencing and annotation.</title>
        <authorList>
            <consortium name="The Broad Institute Genomics Platform"/>
            <consortium name="The Broad Institute Genome Sequencing Center for Infectious Disease"/>
            <person name="Wu L."/>
            <person name="Ma J."/>
        </authorList>
    </citation>
    <scope>NUCLEOTIDE SEQUENCE [LARGE SCALE GENOMIC DNA]</scope>
    <source>
        <strain evidence="2">JCM 16117</strain>
    </source>
</reference>
<organism evidence="1 2">
    <name type="scientific">Herbiconiux moechotypicola</name>
    <dbReference type="NCBI Taxonomy" id="637393"/>
    <lineage>
        <taxon>Bacteria</taxon>
        <taxon>Bacillati</taxon>
        <taxon>Actinomycetota</taxon>
        <taxon>Actinomycetes</taxon>
        <taxon>Micrococcales</taxon>
        <taxon>Microbacteriaceae</taxon>
        <taxon>Herbiconiux</taxon>
    </lineage>
</organism>
<dbReference type="PANTHER" id="PTHR40274">
    <property type="entry name" value="VIRGINIAMYCIN B LYASE"/>
    <property type="match status" value="1"/>
</dbReference>
<gene>
    <name evidence="1" type="ORF">GCM10009851_18490</name>
</gene>
<accession>A0ABP5QHP9</accession>
<comment type="caution">
    <text evidence="1">The sequence shown here is derived from an EMBL/GenBank/DDBJ whole genome shotgun (WGS) entry which is preliminary data.</text>
</comment>
<dbReference type="Pfam" id="PF24684">
    <property type="entry name" value="Vgb_lyase"/>
    <property type="match status" value="1"/>
</dbReference>
<name>A0ABP5QHP9_9MICO</name>
<dbReference type="Proteomes" id="UP001500929">
    <property type="component" value="Unassembled WGS sequence"/>
</dbReference>
<proteinExistence type="predicted"/>
<evidence type="ECO:0000313" key="2">
    <source>
        <dbReference type="Proteomes" id="UP001500929"/>
    </source>
</evidence>
<sequence>MSSIVVHEVATAAEGPYGVAITRDGAVWCTLVHAGAVLRVAPGVGSEGVTRIPIAASAAGAQVSQVTPAADDSVWVSDTAGDALVLVGASGVLRRVEVPTRGAQPFGVAAQADGTAWFTELGRDALGRIDLFGRVTEFPAGTDEGFVSMIASSGESLWFTANQANAIGYVRGGDSAVRLFEVPTPHAGPVGITVGHDGAAWFAEMQAGAIGRVDRSGVFAEFALPWSSSKPHAVAAAPDGSCLWATLWGSNELARVGYDGVVALVDLAPSGHEEPHGLAVAPDGTVWVAMESGALLEVAPAS</sequence>
<dbReference type="SUPFAM" id="SSF101898">
    <property type="entry name" value="NHL repeat"/>
    <property type="match status" value="1"/>
</dbReference>
<keyword evidence="1" id="KW-0456">Lyase</keyword>
<dbReference type="RefSeq" id="WP_259479331.1">
    <property type="nucleotide sequence ID" value="NZ_BAAAQY010000005.1"/>
</dbReference>
<dbReference type="Gene3D" id="2.130.10.10">
    <property type="entry name" value="YVTN repeat-like/Quinoprotein amine dehydrogenase"/>
    <property type="match status" value="1"/>
</dbReference>
<keyword evidence="2" id="KW-1185">Reference proteome</keyword>
<dbReference type="InterPro" id="IPR015943">
    <property type="entry name" value="WD40/YVTN_repeat-like_dom_sf"/>
</dbReference>
<dbReference type="EMBL" id="BAAAQY010000005">
    <property type="protein sequence ID" value="GAA2233798.1"/>
    <property type="molecule type" value="Genomic_DNA"/>
</dbReference>
<dbReference type="PANTHER" id="PTHR40274:SF3">
    <property type="entry name" value="VIRGINIAMYCIN B LYASE"/>
    <property type="match status" value="1"/>
</dbReference>
<evidence type="ECO:0000313" key="1">
    <source>
        <dbReference type="EMBL" id="GAA2233798.1"/>
    </source>
</evidence>
<dbReference type="InterPro" id="IPR051344">
    <property type="entry name" value="Vgb"/>
</dbReference>